<comment type="similarity">
    <text evidence="2">Belongs to the importin beta family.</text>
</comment>
<proteinExistence type="inferred from homology"/>
<dbReference type="Pfam" id="PF03810">
    <property type="entry name" value="IBN_N"/>
    <property type="match status" value="1"/>
</dbReference>
<evidence type="ECO:0000256" key="4">
    <source>
        <dbReference type="ARBA" id="ARBA00023242"/>
    </source>
</evidence>
<dbReference type="PROSITE" id="PS50166">
    <property type="entry name" value="IMPORTIN_B_NT"/>
    <property type="match status" value="1"/>
</dbReference>
<dbReference type="SMART" id="SM00913">
    <property type="entry name" value="IBN_N"/>
    <property type="match status" value="1"/>
</dbReference>
<feature type="region of interest" description="Disordered" evidence="5">
    <location>
        <begin position="882"/>
        <end position="905"/>
    </location>
</feature>
<sequence length="968" mass="108794">MALSASDIQAVYSLLANSLSAEESLRKPAEANLAQCESRPGFCSCLLEIIAARDLACREDVRLLASVYFKNSISRYWRYRRDTPPDLFSSLAQQLQSADVLASHRVFMVLYRALKELSTKRLASDQRNFSEITAHLFEYTWNLWNSDVRTILQNFAAVSQSSNINTFVEESNDLLLICERWLFCLKIVRQLIISGYPSDKTSAQDVWQVKEVCPAFLSAVQSFLPYYSSFQERHLNLWDFTRRACTKLMKVLSALQSKHPYSFGHHAILPAVIDFCLNMIANPEQAGTSFEQFLIQCMMLVKTILECKEYKPSLTGRVINEMGDSLTLEDRKKSISAAVSGILKNILPNDRVILLCNTLIRRYFIYTAKNLEEWHQNPECFHHEQDMVHWTERQRPCAEALFIVLFEINRQLLAPVVVSILHEAIGGSPPLETDITPGMLLKDAAYTAAGHVYYDLSNYLNFNEWFHKSLSIELSNGHPNMRIIHRKIALILGQWISQIEGDTKTMVYHALIRLLQDDDVAVRLAACWSLCYVVQDTNFSEQDFAELLPACWTLCFKLIDDVQEFESKVLVLNFISVLLEAVGEKVIPFASQLSKYFQKMWEESSGESLLHIRLLVALRNFVCSLGYQSPICYDSLLPILQSGIDVDSPDALNLLEDSVLLWEATLSNAPSIVPQLLEFFPYLVAIIDRSFDHLQVAVNIIEDYIIFGGAEFLKRHASSIAKILDAIVGNVNDKGLLATLPIIDLLVQCYPLEVPLISGVLQKLVYLCLCGDDERNPSRTTVRVTSGAILARLLVMNTNYLAQLASEASLTVALQQAGLSINQNVLLCLVDVWIDKIDNVTAIQRKAYALALSIILTLRLPEVIEKLDEILSVCTSVIMGGSGGTSEEDSSSDITSSSWPSDVSVSGKELRKKQIKDSDPIRQFSLEDILRENLKACAALHGEASFNAAISRIHPSAFAQLQQALKMV</sequence>
<protein>
    <recommendedName>
        <fullName evidence="6">Importin N-terminal domain-containing protein</fullName>
    </recommendedName>
</protein>
<dbReference type="AlphaFoldDB" id="A0A6V7QFJ1"/>
<dbReference type="InterPro" id="IPR016024">
    <property type="entry name" value="ARM-type_fold"/>
</dbReference>
<comment type="subcellular location">
    <subcellularLocation>
        <location evidence="1">Nucleus</location>
    </subcellularLocation>
</comment>
<dbReference type="GO" id="GO:0005829">
    <property type="term" value="C:cytosol"/>
    <property type="evidence" value="ECO:0007669"/>
    <property type="project" value="TreeGrafter"/>
</dbReference>
<dbReference type="PANTHER" id="PTHR10997">
    <property type="entry name" value="IMPORTIN-7, 8, 11"/>
    <property type="match status" value="1"/>
</dbReference>
<dbReference type="GO" id="GO:0031267">
    <property type="term" value="F:small GTPase binding"/>
    <property type="evidence" value="ECO:0007669"/>
    <property type="project" value="InterPro"/>
</dbReference>
<dbReference type="GO" id="GO:0006606">
    <property type="term" value="P:protein import into nucleus"/>
    <property type="evidence" value="ECO:0007669"/>
    <property type="project" value="TreeGrafter"/>
</dbReference>
<dbReference type="InterPro" id="IPR011989">
    <property type="entry name" value="ARM-like"/>
</dbReference>
<dbReference type="InterPro" id="IPR058669">
    <property type="entry name" value="TPR_IPO7/11-like"/>
</dbReference>
<name>A0A6V7QFJ1_ANACO</name>
<dbReference type="Gene3D" id="1.25.10.10">
    <property type="entry name" value="Leucine-rich Repeat Variant"/>
    <property type="match status" value="1"/>
</dbReference>
<dbReference type="Pfam" id="PF25758">
    <property type="entry name" value="TPR_IPO11"/>
    <property type="match status" value="1"/>
</dbReference>
<reference evidence="7" key="1">
    <citation type="submission" date="2020-07" db="EMBL/GenBank/DDBJ databases">
        <authorList>
            <person name="Lin J."/>
        </authorList>
    </citation>
    <scope>NUCLEOTIDE SEQUENCE</scope>
</reference>
<organism evidence="7">
    <name type="scientific">Ananas comosus var. bracteatus</name>
    <name type="common">red pineapple</name>
    <dbReference type="NCBI Taxonomy" id="296719"/>
    <lineage>
        <taxon>Eukaryota</taxon>
        <taxon>Viridiplantae</taxon>
        <taxon>Streptophyta</taxon>
        <taxon>Embryophyta</taxon>
        <taxon>Tracheophyta</taxon>
        <taxon>Spermatophyta</taxon>
        <taxon>Magnoliopsida</taxon>
        <taxon>Liliopsida</taxon>
        <taxon>Poales</taxon>
        <taxon>Bromeliaceae</taxon>
        <taxon>Bromelioideae</taxon>
        <taxon>Ananas</taxon>
    </lineage>
</organism>
<dbReference type="PANTHER" id="PTHR10997:SF7">
    <property type="entry name" value="IMPORTIN-11"/>
    <property type="match status" value="1"/>
</dbReference>
<gene>
    <name evidence="7" type="ORF">CB5_LOCUS25123</name>
</gene>
<evidence type="ECO:0000256" key="3">
    <source>
        <dbReference type="ARBA" id="ARBA00022448"/>
    </source>
</evidence>
<evidence type="ECO:0000313" key="7">
    <source>
        <dbReference type="EMBL" id="CAD1841912.1"/>
    </source>
</evidence>
<keyword evidence="3" id="KW-0813">Transport</keyword>
<dbReference type="EMBL" id="LR862135">
    <property type="protein sequence ID" value="CAD1841912.1"/>
    <property type="molecule type" value="Genomic_DNA"/>
</dbReference>
<accession>A0A6V7QFJ1</accession>
<evidence type="ECO:0000256" key="5">
    <source>
        <dbReference type="SAM" id="MobiDB-lite"/>
    </source>
</evidence>
<feature type="compositionally biased region" description="Low complexity" evidence="5">
    <location>
        <begin position="892"/>
        <end position="905"/>
    </location>
</feature>
<dbReference type="InterPro" id="IPR001494">
    <property type="entry name" value="Importin-beta_N"/>
</dbReference>
<evidence type="ECO:0000256" key="1">
    <source>
        <dbReference type="ARBA" id="ARBA00004123"/>
    </source>
</evidence>
<feature type="domain" description="Importin N-terminal" evidence="6">
    <location>
        <begin position="29"/>
        <end position="86"/>
    </location>
</feature>
<evidence type="ECO:0000259" key="6">
    <source>
        <dbReference type="PROSITE" id="PS50166"/>
    </source>
</evidence>
<dbReference type="SUPFAM" id="SSF48371">
    <property type="entry name" value="ARM repeat"/>
    <property type="match status" value="1"/>
</dbReference>
<evidence type="ECO:0000256" key="2">
    <source>
        <dbReference type="ARBA" id="ARBA00007991"/>
    </source>
</evidence>
<keyword evidence="4" id="KW-0539">Nucleus</keyword>
<dbReference type="GO" id="GO:0005635">
    <property type="term" value="C:nuclear envelope"/>
    <property type="evidence" value="ECO:0007669"/>
    <property type="project" value="TreeGrafter"/>
</dbReference>